<dbReference type="EMBL" id="FTPK01000005">
    <property type="protein sequence ID" value="SIT73912.1"/>
    <property type="molecule type" value="Genomic_DNA"/>
</dbReference>
<comment type="similarity">
    <text evidence="1">Belongs to the NifU family.</text>
</comment>
<dbReference type="GO" id="GO:0005506">
    <property type="term" value="F:iron ion binding"/>
    <property type="evidence" value="ECO:0007669"/>
    <property type="project" value="InterPro"/>
</dbReference>
<sequence length="132" mass="14518">MIVDEKALQALLNPNPDHVYSEDELDAIEELDAELALRLDRAQTLAAREKDDVPADGPIDVETVKASVHEARKILMQDGGDIEFVALEDRTVKVRLKGACVGCPRSTLDLKNVVERLVRSRSPGVAEVVNTF</sequence>
<dbReference type="AlphaFoldDB" id="A0A1R3W875"/>
<evidence type="ECO:0000313" key="4">
    <source>
        <dbReference type="Proteomes" id="UP000223759"/>
    </source>
</evidence>
<protein>
    <submittedName>
        <fullName evidence="3">Toxin CptA</fullName>
    </submittedName>
</protein>
<dbReference type="STRING" id="233100.SAMN05216526_1903"/>
<evidence type="ECO:0000259" key="2">
    <source>
        <dbReference type="Pfam" id="PF01106"/>
    </source>
</evidence>
<dbReference type="PANTHER" id="PTHR11178">
    <property type="entry name" value="IRON-SULFUR CLUSTER SCAFFOLD PROTEIN NFU-RELATED"/>
    <property type="match status" value="1"/>
</dbReference>
<proteinExistence type="inferred from homology"/>
<keyword evidence="4" id="KW-1185">Reference proteome</keyword>
<reference evidence="3 4" key="1">
    <citation type="submission" date="2017-01" db="EMBL/GenBank/DDBJ databases">
        <authorList>
            <person name="Mah S.A."/>
            <person name="Swanson W.J."/>
            <person name="Moy G.W."/>
            <person name="Vacquier V.D."/>
        </authorList>
    </citation>
    <scope>NUCLEOTIDE SEQUENCE [LARGE SCALE GENOMIC DNA]</scope>
    <source>
        <strain evidence="3 4">M9</strain>
    </source>
</reference>
<dbReference type="GO" id="GO:0016226">
    <property type="term" value="P:iron-sulfur cluster assembly"/>
    <property type="evidence" value="ECO:0007669"/>
    <property type="project" value="InterPro"/>
</dbReference>
<organism evidence="3 4">
    <name type="scientific">Ectothiorhodosinus mongolicus</name>
    <dbReference type="NCBI Taxonomy" id="233100"/>
    <lineage>
        <taxon>Bacteria</taxon>
        <taxon>Pseudomonadati</taxon>
        <taxon>Pseudomonadota</taxon>
        <taxon>Gammaproteobacteria</taxon>
        <taxon>Chromatiales</taxon>
        <taxon>Ectothiorhodospiraceae</taxon>
        <taxon>Ectothiorhodosinus</taxon>
    </lineage>
</organism>
<accession>A0A1R3W875</accession>
<dbReference type="SUPFAM" id="SSF117916">
    <property type="entry name" value="Fe-S cluster assembly (FSCA) domain-like"/>
    <property type="match status" value="1"/>
</dbReference>
<dbReference type="Pfam" id="PF01106">
    <property type="entry name" value="NifU"/>
    <property type="match status" value="1"/>
</dbReference>
<dbReference type="Proteomes" id="UP000223759">
    <property type="component" value="Unassembled WGS sequence"/>
</dbReference>
<dbReference type="Gene3D" id="3.30.300.130">
    <property type="entry name" value="Fe-S cluster assembly (FSCA)"/>
    <property type="match status" value="1"/>
</dbReference>
<dbReference type="InterPro" id="IPR034904">
    <property type="entry name" value="FSCA_dom_sf"/>
</dbReference>
<feature type="domain" description="NIF system FeS cluster assembly NifU C-terminal" evidence="2">
    <location>
        <begin position="65"/>
        <end position="129"/>
    </location>
</feature>
<dbReference type="InterPro" id="IPR001075">
    <property type="entry name" value="NIF_FeS_clus_asmbl_NifU_C"/>
</dbReference>
<name>A0A1R3W875_9GAMM</name>
<evidence type="ECO:0000256" key="1">
    <source>
        <dbReference type="ARBA" id="ARBA00006420"/>
    </source>
</evidence>
<dbReference type="PANTHER" id="PTHR11178:SF25">
    <property type="entry name" value="NIFU-LIKE PROTEIN 3, CHLOROPLASTIC"/>
    <property type="match status" value="1"/>
</dbReference>
<gene>
    <name evidence="3" type="ORF">SAMN05216526_1903</name>
</gene>
<dbReference type="GO" id="GO:0051536">
    <property type="term" value="F:iron-sulfur cluster binding"/>
    <property type="evidence" value="ECO:0007669"/>
    <property type="project" value="InterPro"/>
</dbReference>
<evidence type="ECO:0000313" key="3">
    <source>
        <dbReference type="EMBL" id="SIT73912.1"/>
    </source>
</evidence>